<protein>
    <recommendedName>
        <fullName evidence="2">CAAX prenyl protease 2/Lysostaphin resistance protein A-like domain-containing protein</fullName>
    </recommendedName>
</protein>
<feature type="transmembrane region" description="Helical" evidence="1">
    <location>
        <begin position="27"/>
        <end position="45"/>
    </location>
</feature>
<dbReference type="Proteomes" id="UP000008141">
    <property type="component" value="Unassembled WGS sequence"/>
</dbReference>
<evidence type="ECO:0000256" key="1">
    <source>
        <dbReference type="SAM" id="Phobius"/>
    </source>
</evidence>
<dbReference type="RefSeq" id="XP_005843360.1">
    <property type="nucleotide sequence ID" value="XM_005843298.1"/>
</dbReference>
<dbReference type="AlphaFoldDB" id="E1ZS81"/>
<keyword evidence="1" id="KW-0812">Transmembrane</keyword>
<dbReference type="InParanoid" id="E1ZS81"/>
<dbReference type="GeneID" id="17350644"/>
<keyword evidence="1" id="KW-0472">Membrane</keyword>
<organism evidence="4">
    <name type="scientific">Chlorella variabilis</name>
    <name type="common">Green alga</name>
    <dbReference type="NCBI Taxonomy" id="554065"/>
    <lineage>
        <taxon>Eukaryota</taxon>
        <taxon>Viridiplantae</taxon>
        <taxon>Chlorophyta</taxon>
        <taxon>core chlorophytes</taxon>
        <taxon>Trebouxiophyceae</taxon>
        <taxon>Chlorellales</taxon>
        <taxon>Chlorellaceae</taxon>
        <taxon>Chlorella clade</taxon>
        <taxon>Chlorella</taxon>
    </lineage>
</organism>
<evidence type="ECO:0000313" key="4">
    <source>
        <dbReference type="Proteomes" id="UP000008141"/>
    </source>
</evidence>
<accession>E1ZS81</accession>
<evidence type="ECO:0000313" key="3">
    <source>
        <dbReference type="EMBL" id="EFN51258.1"/>
    </source>
</evidence>
<feature type="transmembrane region" description="Helical" evidence="1">
    <location>
        <begin position="137"/>
        <end position="158"/>
    </location>
</feature>
<dbReference type="InterPro" id="IPR003675">
    <property type="entry name" value="Rce1/LyrA-like_dom"/>
</dbReference>
<feature type="domain" description="CAAX prenyl protease 2/Lysostaphin resistance protein A-like" evidence="2">
    <location>
        <begin position="75"/>
        <end position="170"/>
    </location>
</feature>
<reference evidence="3 4" key="1">
    <citation type="journal article" date="2010" name="Plant Cell">
        <title>The Chlorella variabilis NC64A genome reveals adaptation to photosymbiosis, coevolution with viruses, and cryptic sex.</title>
        <authorList>
            <person name="Blanc G."/>
            <person name="Duncan G."/>
            <person name="Agarkova I."/>
            <person name="Borodovsky M."/>
            <person name="Gurnon J."/>
            <person name="Kuo A."/>
            <person name="Lindquist E."/>
            <person name="Lucas S."/>
            <person name="Pangilinan J."/>
            <person name="Polle J."/>
            <person name="Salamov A."/>
            <person name="Terry A."/>
            <person name="Yamada T."/>
            <person name="Dunigan D.D."/>
            <person name="Grigoriev I.V."/>
            <person name="Claverie J.M."/>
            <person name="Van Etten J.L."/>
        </authorList>
    </citation>
    <scope>NUCLEOTIDE SEQUENCE [LARGE SCALE GENOMIC DNA]</scope>
    <source>
        <strain evidence="3 4">NC64A</strain>
    </source>
</reference>
<dbReference type="Pfam" id="PF02517">
    <property type="entry name" value="Rce1-like"/>
    <property type="match status" value="1"/>
</dbReference>
<dbReference type="GO" id="GO:0004175">
    <property type="term" value="F:endopeptidase activity"/>
    <property type="evidence" value="ECO:0007669"/>
    <property type="project" value="UniProtKB-ARBA"/>
</dbReference>
<dbReference type="EMBL" id="GL433866">
    <property type="protein sequence ID" value="EFN51258.1"/>
    <property type="molecule type" value="Genomic_DNA"/>
</dbReference>
<dbReference type="KEGG" id="cvr:CHLNCDRAFT_141165"/>
<name>E1ZS81_CHLVA</name>
<keyword evidence="1" id="KW-1133">Transmembrane helix</keyword>
<sequence length="194" mass="19806">MAVAGTLLGDWSGLDVSGQLLRHTASLPAALAFMVPLLGVCYYGVSAADRDPGFGELKRVFQESLIPQMEALPGWGLCLLSLGAGVGEETLFRAFLQTAAIGSIQGAAPALAPAAATAAGVAVTSLGFAALHALTPTYFAFAFGASILFGVEYCACGLQSAALTHWLYDWCALVYILSQWGSSGGGGGKQPSAT</sequence>
<dbReference type="GO" id="GO:0080120">
    <property type="term" value="P:CAAX-box protein maturation"/>
    <property type="evidence" value="ECO:0007669"/>
    <property type="project" value="UniProtKB-ARBA"/>
</dbReference>
<dbReference type="eggNOG" id="ENOG502R2ZW">
    <property type="taxonomic scope" value="Eukaryota"/>
</dbReference>
<keyword evidence="4" id="KW-1185">Reference proteome</keyword>
<gene>
    <name evidence="3" type="ORF">CHLNCDRAFT_141165</name>
</gene>
<evidence type="ECO:0000259" key="2">
    <source>
        <dbReference type="Pfam" id="PF02517"/>
    </source>
</evidence>
<feature type="transmembrane region" description="Helical" evidence="1">
    <location>
        <begin position="107"/>
        <end position="131"/>
    </location>
</feature>
<dbReference type="OrthoDB" id="512619at2759"/>
<proteinExistence type="predicted"/>